<feature type="transmembrane region" description="Helical" evidence="2">
    <location>
        <begin position="89"/>
        <end position="110"/>
    </location>
</feature>
<evidence type="ECO:0000256" key="1">
    <source>
        <dbReference type="SAM" id="MobiDB-lite"/>
    </source>
</evidence>
<evidence type="ECO:0000256" key="2">
    <source>
        <dbReference type="SAM" id="Phobius"/>
    </source>
</evidence>
<organism evidence="3 4">
    <name type="scientific">Granulicella rosea</name>
    <dbReference type="NCBI Taxonomy" id="474952"/>
    <lineage>
        <taxon>Bacteria</taxon>
        <taxon>Pseudomonadati</taxon>
        <taxon>Acidobacteriota</taxon>
        <taxon>Terriglobia</taxon>
        <taxon>Terriglobales</taxon>
        <taxon>Acidobacteriaceae</taxon>
        <taxon>Granulicella</taxon>
    </lineage>
</organism>
<name>A0A239CN76_9BACT</name>
<gene>
    <name evidence="3" type="ORF">SAMN05421770_1018</name>
</gene>
<dbReference type="RefSeq" id="WP_089406361.1">
    <property type="nucleotide sequence ID" value="NZ_FZOU01000001.1"/>
</dbReference>
<evidence type="ECO:0008006" key="5">
    <source>
        <dbReference type="Google" id="ProtNLM"/>
    </source>
</evidence>
<proteinExistence type="predicted"/>
<keyword evidence="2" id="KW-0472">Membrane</keyword>
<evidence type="ECO:0000313" key="3">
    <source>
        <dbReference type="EMBL" id="SNS21322.1"/>
    </source>
</evidence>
<evidence type="ECO:0000313" key="4">
    <source>
        <dbReference type="Proteomes" id="UP000198356"/>
    </source>
</evidence>
<sequence length="186" mass="19335">MNLQTDHLTHEQLSNLLIADPTVCDLDLPASDLDSQAAAHLHLCAACSLELDGLRQAIGGFREASVAYAARQPQRQAVSRPEKFGFGRVSLWAATAAAAVVVAIAVPAGIHRQQPVAPIAVAAPETVRTDEPSAQVAHTVESDEALLASIDQDISASIPSSMAPLDNPTPSATNSTPTVTSTAQSK</sequence>
<dbReference type="EMBL" id="FZOU01000001">
    <property type="protein sequence ID" value="SNS21322.1"/>
    <property type="molecule type" value="Genomic_DNA"/>
</dbReference>
<reference evidence="3 4" key="1">
    <citation type="submission" date="2017-06" db="EMBL/GenBank/DDBJ databases">
        <authorList>
            <person name="Kim H.J."/>
            <person name="Triplett B.A."/>
        </authorList>
    </citation>
    <scope>NUCLEOTIDE SEQUENCE [LARGE SCALE GENOMIC DNA]</scope>
    <source>
        <strain evidence="3 4">DSM 18704</strain>
    </source>
</reference>
<keyword evidence="2" id="KW-1133">Transmembrane helix</keyword>
<feature type="compositionally biased region" description="Low complexity" evidence="1">
    <location>
        <begin position="168"/>
        <end position="186"/>
    </location>
</feature>
<protein>
    <recommendedName>
        <fullName evidence="5">Zinc-finger</fullName>
    </recommendedName>
</protein>
<keyword evidence="2" id="KW-0812">Transmembrane</keyword>
<dbReference type="Proteomes" id="UP000198356">
    <property type="component" value="Unassembled WGS sequence"/>
</dbReference>
<keyword evidence="4" id="KW-1185">Reference proteome</keyword>
<dbReference type="AlphaFoldDB" id="A0A239CN76"/>
<accession>A0A239CN76</accession>
<feature type="region of interest" description="Disordered" evidence="1">
    <location>
        <begin position="157"/>
        <end position="186"/>
    </location>
</feature>